<dbReference type="InterPro" id="IPR013655">
    <property type="entry name" value="PAS_fold_3"/>
</dbReference>
<dbReference type="Gene3D" id="3.30.450.20">
    <property type="entry name" value="PAS domain"/>
    <property type="match status" value="1"/>
</dbReference>
<dbReference type="Pfam" id="PF00672">
    <property type="entry name" value="HAMP"/>
    <property type="match status" value="1"/>
</dbReference>
<evidence type="ECO:0000256" key="1">
    <source>
        <dbReference type="ARBA" id="ARBA00000085"/>
    </source>
</evidence>
<evidence type="ECO:0000259" key="13">
    <source>
        <dbReference type="PROSITE" id="PS50885"/>
    </source>
</evidence>
<evidence type="ECO:0000256" key="3">
    <source>
        <dbReference type="ARBA" id="ARBA00012438"/>
    </source>
</evidence>
<dbReference type="InterPro" id="IPR036097">
    <property type="entry name" value="HisK_dim/P_sf"/>
</dbReference>
<gene>
    <name evidence="14" type="ORF">HYX28_01380</name>
</gene>
<evidence type="ECO:0000313" key="15">
    <source>
        <dbReference type="Proteomes" id="UP000779809"/>
    </source>
</evidence>
<keyword evidence="10" id="KW-0812">Transmembrane</keyword>
<dbReference type="SUPFAM" id="SSF55874">
    <property type="entry name" value="ATPase domain of HSP90 chaperone/DNA topoisomerase II/histidine kinase"/>
    <property type="match status" value="1"/>
</dbReference>
<feature type="transmembrane region" description="Helical" evidence="10">
    <location>
        <begin position="251"/>
        <end position="271"/>
    </location>
</feature>
<feature type="domain" description="PAC" evidence="12">
    <location>
        <begin position="396"/>
        <end position="446"/>
    </location>
</feature>
<dbReference type="CDD" id="cd00130">
    <property type="entry name" value="PAS"/>
    <property type="match status" value="1"/>
</dbReference>
<evidence type="ECO:0000313" key="14">
    <source>
        <dbReference type="EMBL" id="MBI2677413.1"/>
    </source>
</evidence>
<dbReference type="PANTHER" id="PTHR43065">
    <property type="entry name" value="SENSOR HISTIDINE KINASE"/>
    <property type="match status" value="1"/>
</dbReference>
<evidence type="ECO:0000259" key="11">
    <source>
        <dbReference type="PROSITE" id="PS50109"/>
    </source>
</evidence>
<keyword evidence="9" id="KW-0902">Two-component regulatory system</keyword>
<accession>A0A932EPB7</accession>
<dbReference type="Gene3D" id="1.10.287.130">
    <property type="match status" value="1"/>
</dbReference>
<dbReference type="PRINTS" id="PR00344">
    <property type="entry name" value="BCTRLSENSOR"/>
</dbReference>
<dbReference type="SUPFAM" id="SSF55785">
    <property type="entry name" value="PYP-like sensor domain (PAS domain)"/>
    <property type="match status" value="1"/>
</dbReference>
<keyword evidence="7" id="KW-0418">Kinase</keyword>
<dbReference type="PROSITE" id="PS50109">
    <property type="entry name" value="HIS_KIN"/>
    <property type="match status" value="1"/>
</dbReference>
<dbReference type="CDD" id="cd06225">
    <property type="entry name" value="HAMP"/>
    <property type="match status" value="1"/>
</dbReference>
<evidence type="ECO:0000259" key="12">
    <source>
        <dbReference type="PROSITE" id="PS50113"/>
    </source>
</evidence>
<dbReference type="PROSITE" id="PS50885">
    <property type="entry name" value="HAMP"/>
    <property type="match status" value="1"/>
</dbReference>
<dbReference type="InterPro" id="IPR000700">
    <property type="entry name" value="PAS-assoc_C"/>
</dbReference>
<dbReference type="CDD" id="cd00082">
    <property type="entry name" value="HisKA"/>
    <property type="match status" value="1"/>
</dbReference>
<dbReference type="GO" id="GO:0005524">
    <property type="term" value="F:ATP binding"/>
    <property type="evidence" value="ECO:0007669"/>
    <property type="project" value="UniProtKB-KW"/>
</dbReference>
<dbReference type="InterPro" id="IPR003661">
    <property type="entry name" value="HisK_dim/P_dom"/>
</dbReference>
<dbReference type="SMART" id="SM00304">
    <property type="entry name" value="HAMP"/>
    <property type="match status" value="1"/>
</dbReference>
<dbReference type="InterPro" id="IPR035965">
    <property type="entry name" value="PAS-like_dom_sf"/>
</dbReference>
<name>A0A932EPB7_9BACT</name>
<keyword evidence="10" id="KW-1133">Transmembrane helix</keyword>
<dbReference type="Gene3D" id="3.30.565.10">
    <property type="entry name" value="Histidine kinase-like ATPase, C-terminal domain"/>
    <property type="match status" value="1"/>
</dbReference>
<comment type="subcellular location">
    <subcellularLocation>
        <location evidence="2">Membrane</location>
    </subcellularLocation>
</comment>
<protein>
    <recommendedName>
        <fullName evidence="3">histidine kinase</fullName>
        <ecNumber evidence="3">2.7.13.3</ecNumber>
    </recommendedName>
</protein>
<dbReference type="InterPro" id="IPR004358">
    <property type="entry name" value="Sig_transdc_His_kin-like_C"/>
</dbReference>
<dbReference type="Pfam" id="PF08447">
    <property type="entry name" value="PAS_3"/>
    <property type="match status" value="1"/>
</dbReference>
<dbReference type="SMART" id="SM00388">
    <property type="entry name" value="HisKA"/>
    <property type="match status" value="1"/>
</dbReference>
<evidence type="ECO:0000256" key="10">
    <source>
        <dbReference type="SAM" id="Phobius"/>
    </source>
</evidence>
<evidence type="ECO:0000256" key="2">
    <source>
        <dbReference type="ARBA" id="ARBA00004370"/>
    </source>
</evidence>
<feature type="domain" description="Histidine kinase" evidence="11">
    <location>
        <begin position="459"/>
        <end position="674"/>
    </location>
</feature>
<reference evidence="14" key="1">
    <citation type="submission" date="2020-07" db="EMBL/GenBank/DDBJ databases">
        <title>Huge and variable diversity of episymbiotic CPR bacteria and DPANN archaea in groundwater ecosystems.</title>
        <authorList>
            <person name="He C.Y."/>
            <person name="Keren R."/>
            <person name="Whittaker M."/>
            <person name="Farag I.F."/>
            <person name="Doudna J."/>
            <person name="Cate J.H.D."/>
            <person name="Banfield J.F."/>
        </authorList>
    </citation>
    <scope>NUCLEOTIDE SEQUENCE</scope>
    <source>
        <strain evidence="14">NC_groundwater_580_Pr5_B-0.1um_64_19</strain>
    </source>
</reference>
<keyword evidence="4" id="KW-0597">Phosphoprotein</keyword>
<feature type="domain" description="HAMP" evidence="13">
    <location>
        <begin position="269"/>
        <end position="321"/>
    </location>
</feature>
<keyword evidence="6" id="KW-0547">Nucleotide-binding</keyword>
<evidence type="ECO:0000256" key="9">
    <source>
        <dbReference type="ARBA" id="ARBA00023012"/>
    </source>
</evidence>
<keyword evidence="10" id="KW-0472">Membrane</keyword>
<dbReference type="InterPro" id="IPR036890">
    <property type="entry name" value="HATPase_C_sf"/>
</dbReference>
<comment type="catalytic activity">
    <reaction evidence="1">
        <text>ATP + protein L-histidine = ADP + protein N-phospho-L-histidine.</text>
        <dbReference type="EC" id="2.7.13.3"/>
    </reaction>
</comment>
<keyword evidence="8" id="KW-0067">ATP-binding</keyword>
<dbReference type="PANTHER" id="PTHR43065:SF10">
    <property type="entry name" value="PEROXIDE STRESS-ACTIVATED HISTIDINE KINASE MAK3"/>
    <property type="match status" value="1"/>
</dbReference>
<evidence type="ECO:0000256" key="7">
    <source>
        <dbReference type="ARBA" id="ARBA00022777"/>
    </source>
</evidence>
<dbReference type="InterPro" id="IPR003594">
    <property type="entry name" value="HATPase_dom"/>
</dbReference>
<comment type="caution">
    <text evidence="14">The sequence shown here is derived from an EMBL/GenBank/DDBJ whole genome shotgun (WGS) entry which is preliminary data.</text>
</comment>
<dbReference type="Pfam" id="PF00512">
    <property type="entry name" value="HisKA"/>
    <property type="match status" value="1"/>
</dbReference>
<dbReference type="InterPro" id="IPR005467">
    <property type="entry name" value="His_kinase_dom"/>
</dbReference>
<dbReference type="EC" id="2.7.13.3" evidence="3"/>
<dbReference type="GO" id="GO:0016020">
    <property type="term" value="C:membrane"/>
    <property type="evidence" value="ECO:0007669"/>
    <property type="project" value="UniProtKB-SubCell"/>
</dbReference>
<dbReference type="PROSITE" id="PS50113">
    <property type="entry name" value="PAC"/>
    <property type="match status" value="1"/>
</dbReference>
<dbReference type="InterPro" id="IPR003660">
    <property type="entry name" value="HAMP_dom"/>
</dbReference>
<dbReference type="Proteomes" id="UP000779809">
    <property type="component" value="Unassembled WGS sequence"/>
</dbReference>
<proteinExistence type="predicted"/>
<dbReference type="GO" id="GO:0000155">
    <property type="term" value="F:phosphorelay sensor kinase activity"/>
    <property type="evidence" value="ECO:0007669"/>
    <property type="project" value="InterPro"/>
</dbReference>
<organism evidence="14 15">
    <name type="scientific">Candidatus Korobacter versatilis</name>
    <dbReference type="NCBI Taxonomy" id="658062"/>
    <lineage>
        <taxon>Bacteria</taxon>
        <taxon>Pseudomonadati</taxon>
        <taxon>Acidobacteriota</taxon>
        <taxon>Terriglobia</taxon>
        <taxon>Terriglobales</taxon>
        <taxon>Candidatus Korobacteraceae</taxon>
        <taxon>Candidatus Korobacter</taxon>
    </lineage>
</organism>
<dbReference type="SUPFAM" id="SSF158472">
    <property type="entry name" value="HAMP domain-like"/>
    <property type="match status" value="1"/>
</dbReference>
<evidence type="ECO:0000256" key="8">
    <source>
        <dbReference type="ARBA" id="ARBA00022840"/>
    </source>
</evidence>
<evidence type="ECO:0000256" key="4">
    <source>
        <dbReference type="ARBA" id="ARBA00022553"/>
    </source>
</evidence>
<dbReference type="SUPFAM" id="SSF47384">
    <property type="entry name" value="Homodimeric domain of signal transducing histidine kinase"/>
    <property type="match status" value="1"/>
</dbReference>
<dbReference type="SMART" id="SM00387">
    <property type="entry name" value="HATPase_c"/>
    <property type="match status" value="1"/>
</dbReference>
<dbReference type="Gene3D" id="6.10.340.10">
    <property type="match status" value="1"/>
</dbReference>
<keyword evidence="5" id="KW-0808">Transferase</keyword>
<sequence>MLSFRAQLVFVLTVLLLLFAIAAGIATVTTLEHALQEDGLRDARQVVDARRDQLISRIALSRQGAKALLDSVASNCDQSGSVNRACAADALGDWARREHVRYAVLTFPRTRAVQYGVPLPLDPALYRDGRGLNLSVAVRDAWSEGKLAAVFAGAAMEEVLRTPFQPGTAGAIGLLNTNGQPLVPMDVSPAALQALAGYCANESGSGAVRTGKQRILVAASALPGQGCVVAQVPVAELLQPSAVRLRQRFELIAAVFLALAAGLAFALAHLMSRPLTVLTKRVEAMRLGDFDSVVPRAGPSEIRAFADAFARMARSIKQSHETIQQSEEKLRLSYRAAHLWPWEASLTRGYFRWTDFGREKPVMREEPLQAVMERVHPDDRRFVQRTLEDTELAGSFQIEFRYTKEDGETIWIASRGERIQRITGPTLIGVNLDVTHRRRMEELKAERERLTASTRIAAELAHEVNNPLAAISGALYLMKGATPGTADYEHCLEIATEATNRITHIARQLLGLYQRSAGTAPVDVVTLMREVLDLFRAQANEQHVRLTADLPAEALLSGHAVELRAAIANLVANALTSIGLEGCVVVRVRQVKGRGLGRGGVRITVADSGAGIAPENLERVFEAFFSTSEQRGTGLGLWVTSNIIRRHYGSIRVRSSQQGPRRGTTVSIFLPQFGSQDALQLGPNRAA</sequence>
<dbReference type="Pfam" id="PF02518">
    <property type="entry name" value="HATPase_c"/>
    <property type="match status" value="1"/>
</dbReference>
<evidence type="ECO:0000256" key="6">
    <source>
        <dbReference type="ARBA" id="ARBA00022741"/>
    </source>
</evidence>
<evidence type="ECO:0000256" key="5">
    <source>
        <dbReference type="ARBA" id="ARBA00022679"/>
    </source>
</evidence>
<dbReference type="AlphaFoldDB" id="A0A932EPB7"/>
<dbReference type="EMBL" id="JACPNR010000004">
    <property type="protein sequence ID" value="MBI2677413.1"/>
    <property type="molecule type" value="Genomic_DNA"/>
</dbReference>
<dbReference type="InterPro" id="IPR000014">
    <property type="entry name" value="PAS"/>
</dbReference>